<feature type="compositionally biased region" description="Polar residues" evidence="4">
    <location>
        <begin position="374"/>
        <end position="413"/>
    </location>
</feature>
<protein>
    <recommendedName>
        <fullName evidence="3">Phosphodiesterase</fullName>
        <ecNumber evidence="3">3.1.4.-</ecNumber>
    </recommendedName>
</protein>
<feature type="region of interest" description="Disordered" evidence="4">
    <location>
        <begin position="322"/>
        <end position="413"/>
    </location>
</feature>
<sequence length="546" mass="59866">SKSSSSSVVQTMIKLYDSDRILLPIDFSSLNLSVITECLDFYQANKELCDFSKYSYNSYEISEACSYVFFLTEILGLIYCDIVSIPQIQKVASGGDVDISINMGVYGGAAKFSEQNRVIKLSLKSLLHYFFLVDQNYTHTAPYHCHKHGASHFHLTTLLTANLRSHFTSLGFPELISKGDMLIFMLGAASHDLRHPGLSQKFLQQHAHPIATLHGPISPLERHHVSVACQLLLEVGLFELQDYLIVRRSLFRLIMVTAMDVKYDFVGFVKSTNVDSLLEYLTKHQGDLSFQPDFTQTPEQSMLGTPPLTSFSLSLLGASSSSSSSSSSSFLSTSPTSSVSSSSCRDVRDPLSDSVDLSDGSSVEFKTTREQHDSSNPITQASSTYLDASSSPLKPPAQDTSSLSSPEDSPRQLTDTAISSHQLYHYSRCKLVDFLGVMFIKLADVSGPFLGLKLCTHDGTGVIEELFQEGDGTREMGLPVPTNVDRISADLDAKLANLECGFMDFVTKPIFTSVVTHCPWIIGELAISGAKSIEECRSHFGAIAGK</sequence>
<dbReference type="PANTHER" id="PTHR11347">
    <property type="entry name" value="CYCLIC NUCLEOTIDE PHOSPHODIESTERASE"/>
    <property type="match status" value="1"/>
</dbReference>
<accession>A0ABQ5K4R6</accession>
<feature type="compositionally biased region" description="Low complexity" evidence="4">
    <location>
        <begin position="352"/>
        <end position="363"/>
    </location>
</feature>
<dbReference type="EC" id="3.1.4.-" evidence="3"/>
<dbReference type="Proteomes" id="UP001057375">
    <property type="component" value="Unassembled WGS sequence"/>
</dbReference>
<evidence type="ECO:0000256" key="4">
    <source>
        <dbReference type="SAM" id="MobiDB-lite"/>
    </source>
</evidence>
<dbReference type="InterPro" id="IPR023174">
    <property type="entry name" value="PDEase_CS"/>
</dbReference>
<evidence type="ECO:0000256" key="2">
    <source>
        <dbReference type="ARBA" id="ARBA00022801"/>
    </source>
</evidence>
<gene>
    <name evidence="6" type="ORF">ADUPG1_000091</name>
</gene>
<comment type="similarity">
    <text evidence="3">Belongs to the cyclic nucleotide phosphodiesterase family.</text>
</comment>
<evidence type="ECO:0000256" key="1">
    <source>
        <dbReference type="ARBA" id="ARBA00022723"/>
    </source>
</evidence>
<evidence type="ECO:0000259" key="5">
    <source>
        <dbReference type="PROSITE" id="PS51845"/>
    </source>
</evidence>
<evidence type="ECO:0000313" key="7">
    <source>
        <dbReference type="Proteomes" id="UP001057375"/>
    </source>
</evidence>
<evidence type="ECO:0000313" key="6">
    <source>
        <dbReference type="EMBL" id="GKT27572.1"/>
    </source>
</evidence>
<dbReference type="PROSITE" id="PS00126">
    <property type="entry name" value="PDEASE_I_1"/>
    <property type="match status" value="1"/>
</dbReference>
<name>A0ABQ5K4R6_9EUKA</name>
<feature type="compositionally biased region" description="Low complexity" evidence="4">
    <location>
        <begin position="322"/>
        <end position="343"/>
    </location>
</feature>
<dbReference type="SUPFAM" id="SSF109604">
    <property type="entry name" value="HD-domain/PDEase-like"/>
    <property type="match status" value="2"/>
</dbReference>
<reference evidence="6" key="1">
    <citation type="submission" date="2022-03" db="EMBL/GenBank/DDBJ databases">
        <title>Draft genome sequence of Aduncisulcus paluster, a free-living microaerophilic Fornicata.</title>
        <authorList>
            <person name="Yuyama I."/>
            <person name="Kume K."/>
            <person name="Tamura T."/>
            <person name="Inagaki Y."/>
            <person name="Hashimoto T."/>
        </authorList>
    </citation>
    <scope>NUCLEOTIDE SEQUENCE</scope>
    <source>
        <strain evidence="6">NY0171</strain>
    </source>
</reference>
<dbReference type="PROSITE" id="PS51845">
    <property type="entry name" value="PDEASE_I_2"/>
    <property type="match status" value="1"/>
</dbReference>
<keyword evidence="1 3" id="KW-0479">Metal-binding</keyword>
<organism evidence="6 7">
    <name type="scientific">Aduncisulcus paluster</name>
    <dbReference type="NCBI Taxonomy" id="2918883"/>
    <lineage>
        <taxon>Eukaryota</taxon>
        <taxon>Metamonada</taxon>
        <taxon>Carpediemonas-like organisms</taxon>
        <taxon>Aduncisulcus</taxon>
    </lineage>
</organism>
<feature type="domain" description="PDEase" evidence="5">
    <location>
        <begin position="63"/>
        <end position="546"/>
    </location>
</feature>
<evidence type="ECO:0000256" key="3">
    <source>
        <dbReference type="RuleBase" id="RU363067"/>
    </source>
</evidence>
<proteinExistence type="inferred from homology"/>
<dbReference type="InterPro" id="IPR036971">
    <property type="entry name" value="PDEase_catalytic_dom_sf"/>
</dbReference>
<comment type="caution">
    <text evidence="6">The sequence shown here is derived from an EMBL/GenBank/DDBJ whole genome shotgun (WGS) entry which is preliminary data.</text>
</comment>
<comment type="cofactor">
    <cofactor evidence="3">
        <name>a divalent metal cation</name>
        <dbReference type="ChEBI" id="CHEBI:60240"/>
    </cofactor>
    <text evidence="3">Binds 2 divalent metal cations per subunit. Site 1 may preferentially bind zinc ions, while site 2 has a preference for magnesium and/or manganese ions.</text>
</comment>
<dbReference type="InterPro" id="IPR002073">
    <property type="entry name" value="PDEase_catalytic_dom"/>
</dbReference>
<dbReference type="Pfam" id="PF00233">
    <property type="entry name" value="PDEase_I"/>
    <property type="match status" value="2"/>
</dbReference>
<dbReference type="EMBL" id="BQXS01000028">
    <property type="protein sequence ID" value="GKT27572.1"/>
    <property type="molecule type" value="Genomic_DNA"/>
</dbReference>
<feature type="non-terminal residue" evidence="6">
    <location>
        <position position="1"/>
    </location>
</feature>
<dbReference type="Gene3D" id="1.10.1300.10">
    <property type="entry name" value="3'5'-cyclic nucleotide phosphodiesterase, catalytic domain"/>
    <property type="match status" value="2"/>
</dbReference>
<keyword evidence="2 3" id="KW-0378">Hydrolase</keyword>
<keyword evidence="7" id="KW-1185">Reference proteome</keyword>